<proteinExistence type="predicted"/>
<dbReference type="AlphaFoldDB" id="A0A1Y1XJ50"/>
<dbReference type="Proteomes" id="UP000193944">
    <property type="component" value="Unassembled WGS sequence"/>
</dbReference>
<dbReference type="OrthoDB" id="10532424at2759"/>
<dbReference type="SMART" id="SM00248">
    <property type="entry name" value="ANK"/>
    <property type="match status" value="4"/>
</dbReference>
<evidence type="ECO:0000313" key="2">
    <source>
        <dbReference type="Proteomes" id="UP000193944"/>
    </source>
</evidence>
<dbReference type="InterPro" id="IPR036770">
    <property type="entry name" value="Ankyrin_rpt-contain_sf"/>
</dbReference>
<dbReference type="InterPro" id="IPR002110">
    <property type="entry name" value="Ankyrin_rpt"/>
</dbReference>
<sequence>MVKELDSETSKLVIEQQQKRDNIIKIIQENNILEIKKYIKNNSIDLKELNKSVHNVSKYMTDDNYNNLFDTNGFDVLITSIENDITLDKIKFLMDECQYETLNYHIYNKKFGRRSPLLSALLKHDYNIADYLINYGADINYDICYLEIIYYLDGLNKLDEKTLKYIIRKGYDIKKIENYIISNFLEKNQSHFIGILIKKFIYDNKFILNLLNYYKNKTPLSDELLTKMINDEKSKLKVKKEWYGKVLANNDFDTFELLYHNDIRPEKEKFDELMEDLQDYDMKHHTNAKYKFLSKIKNKDLAIEVETEFLRGLSLLPNYDTQRNAIIELIKENNEENLKQYINDNNIDLSKLNNEEFDLLIYAIENEVSPDMFAFLMVEGKYRTVNYHIKTNDGKGFKTPLITAIVNKQYILADILFANGADGNYHIKEYIPEPLKYLSKSSVPCVIPIYLYENNLLTKDNFAYLTITKHNNKLFLSHDIIKKFVSDKRNDLIMVVCKNVVRRCFIPWYEEAIKCDNYEAIQLFLEADERDKKEIGLDLARIFNKEEYRMKRDIVFAHIDDQAIKNAVNLNLFLSNIIPL</sequence>
<evidence type="ECO:0000313" key="1">
    <source>
        <dbReference type="EMBL" id="ORX85785.1"/>
    </source>
</evidence>
<organism evidence="1 2">
    <name type="scientific">Anaeromyces robustus</name>
    <dbReference type="NCBI Taxonomy" id="1754192"/>
    <lineage>
        <taxon>Eukaryota</taxon>
        <taxon>Fungi</taxon>
        <taxon>Fungi incertae sedis</taxon>
        <taxon>Chytridiomycota</taxon>
        <taxon>Chytridiomycota incertae sedis</taxon>
        <taxon>Neocallimastigomycetes</taxon>
        <taxon>Neocallimastigales</taxon>
        <taxon>Neocallimastigaceae</taxon>
        <taxon>Anaeromyces</taxon>
    </lineage>
</organism>
<gene>
    <name evidence="1" type="ORF">BCR32DRAFT_265423</name>
</gene>
<dbReference type="SUPFAM" id="SSF48403">
    <property type="entry name" value="Ankyrin repeat"/>
    <property type="match status" value="2"/>
</dbReference>
<reference evidence="1 2" key="1">
    <citation type="submission" date="2016-08" db="EMBL/GenBank/DDBJ databases">
        <title>A Parts List for Fungal Cellulosomes Revealed by Comparative Genomics.</title>
        <authorList>
            <consortium name="DOE Joint Genome Institute"/>
            <person name="Haitjema C.H."/>
            <person name="Gilmore S.P."/>
            <person name="Henske J.K."/>
            <person name="Solomon K.V."/>
            <person name="De Groot R."/>
            <person name="Kuo A."/>
            <person name="Mondo S.J."/>
            <person name="Salamov A.A."/>
            <person name="Labutti K."/>
            <person name="Zhao Z."/>
            <person name="Chiniquy J."/>
            <person name="Barry K."/>
            <person name="Brewer H.M."/>
            <person name="Purvine S.O."/>
            <person name="Wright A.T."/>
            <person name="Boxma B."/>
            <person name="Van Alen T."/>
            <person name="Hackstein J.H."/>
            <person name="Baker S.E."/>
            <person name="Grigoriev I.V."/>
            <person name="O'Malley M.A."/>
        </authorList>
    </citation>
    <scope>NUCLEOTIDE SEQUENCE [LARGE SCALE GENOMIC DNA]</scope>
    <source>
        <strain evidence="1 2">S4</strain>
    </source>
</reference>
<reference evidence="1 2" key="2">
    <citation type="submission" date="2016-08" db="EMBL/GenBank/DDBJ databases">
        <title>Pervasive Adenine N6-methylation of Active Genes in Fungi.</title>
        <authorList>
            <consortium name="DOE Joint Genome Institute"/>
            <person name="Mondo S.J."/>
            <person name="Dannebaum R.O."/>
            <person name="Kuo R.C."/>
            <person name="Labutti K."/>
            <person name="Haridas S."/>
            <person name="Kuo A."/>
            <person name="Salamov A."/>
            <person name="Ahrendt S.R."/>
            <person name="Lipzen A."/>
            <person name="Sullivan W."/>
            <person name="Andreopoulos W.B."/>
            <person name="Clum A."/>
            <person name="Lindquist E."/>
            <person name="Daum C."/>
            <person name="Ramamoorthy G.K."/>
            <person name="Gryganskyi A."/>
            <person name="Culley D."/>
            <person name="Magnuson J.K."/>
            <person name="James T.Y."/>
            <person name="O'Malley M.A."/>
            <person name="Stajich J.E."/>
            <person name="Spatafora J.W."/>
            <person name="Visel A."/>
            <person name="Grigoriev I.V."/>
        </authorList>
    </citation>
    <scope>NUCLEOTIDE SEQUENCE [LARGE SCALE GENOMIC DNA]</scope>
    <source>
        <strain evidence="1 2">S4</strain>
    </source>
</reference>
<comment type="caution">
    <text evidence="1">The sequence shown here is derived from an EMBL/GenBank/DDBJ whole genome shotgun (WGS) entry which is preliminary data.</text>
</comment>
<name>A0A1Y1XJ50_9FUNG</name>
<dbReference type="EMBL" id="MCFG01000030">
    <property type="protein sequence ID" value="ORX85785.1"/>
    <property type="molecule type" value="Genomic_DNA"/>
</dbReference>
<keyword evidence="2" id="KW-1185">Reference proteome</keyword>
<evidence type="ECO:0008006" key="3">
    <source>
        <dbReference type="Google" id="ProtNLM"/>
    </source>
</evidence>
<dbReference type="Gene3D" id="1.25.40.20">
    <property type="entry name" value="Ankyrin repeat-containing domain"/>
    <property type="match status" value="1"/>
</dbReference>
<protein>
    <recommendedName>
        <fullName evidence="3">Ankyrin</fullName>
    </recommendedName>
</protein>
<accession>A0A1Y1XJ50</accession>